<dbReference type="FunFam" id="2.60.40.150:FF:000124">
    <property type="entry name" value="extended synaptotagmin-1 isoform X1"/>
    <property type="match status" value="1"/>
</dbReference>
<dbReference type="InterPro" id="IPR037749">
    <property type="entry name" value="Ext_Synaptotagmin_C2B"/>
</dbReference>
<sequence>MAGGSQCEDRGASGGSPARRSSQRRHHGALPGRRPRPRPPGPALRSPGPPGQPPAAPTKPDLGPGDQPAGPGAAGEALAVLASFGRRLLVLVPVYLAGAMGLSVGFVLFGLALYLGWRRVRDGKERSLRVARLLLDDEERLTAETLYLSHRELPAWVSFPDVEKAEWLNKIVAQVWPFLGQYMEKLLAETVAPAVRGSNPHLQTFTFTRVELGEKPLRIVGVKVHPGQNKQQILLDLNVSYVGDIQIDVEVKKYFCKAGVKGMQLHGVLRVILEPLIGDLPIVGAVSMFFIRRPTLDINWTGMTNLLDIPGLSSLSDTMIMDSISAFLVLPNRLLVPLVPDLHDVAQLRSPLPRGIIRIHLLAARGLSSKDKYVKGLIEGKSDPYAIVRVGTQTFCSRVIDEELNPQWGETYEVIVHEVPGQEVEVEVFDKDPDKDDFLGRMKLDVGKVLQAGVLDDWFPLQGGQGQVHLKLEWLSLLPDAEKLEQVLQWNRGVSSRPEPPSAAILVVYLDRAQDLPLKKGNKEPNPMVQLSVQDVTRESKAVYNNNCPVWEEAFRFFLQDPQTQELDVQCLFTASPPAPAGEGRLQGSDVRGLTLPLARLLTASELTLDQWFQLSGSGPSSRLYMKTGYEGMEAEEILYLDSSEVRFPAAPGASDLDSESPQAGSSVDAPPRPRHTTPDSHFGTENVLRIHVLEAQDLIAKDRFLGGLVKGKSDPYVKLKLAGRSFRSRVVREDLNPRWNEVFEVIVTSVPGQELGVEVFDKDLDKDDFLGRCKVSLTAVLNSGFLDEWLTLEDVPSGRLHLRLERLTPRPVAAELEEVLQVNSLIQTQKSGELAAALLSVYVERAEDLPLRKGTKPPSPYATITVGDTSHKTKTVSQTSAPSGTSMLSFLIRKPNTESLELQVRGEGTGALGSLSLPLSELLGADQLCVDRWFTLNNGQGQVLLRAQLGSPEAPAGPLGQVKLTVWYYSEDRKLISIVHSCRSLRQNGRDPPDPYVSLLLHPDKNRGSKRKTAPKKRTLNPEFNERFEWELPLDEALRRKLDVSVKSSSSFMSRERELLGKVQLDLAETDLSQGAAQWYDLTDDRDRGSS</sequence>
<dbReference type="PANTHER" id="PTHR45761">
    <property type="entry name" value="EXTENDED SYNAPTOTAGMIN-LIKE PROTEIN 2, ISOFORM C"/>
    <property type="match status" value="1"/>
</dbReference>
<organism evidence="24 25">
    <name type="scientific">Cnephaeus nilssonii</name>
    <name type="common">Northern bat</name>
    <name type="synonym">Eptesicus nilssonii</name>
    <dbReference type="NCBI Taxonomy" id="3371016"/>
    <lineage>
        <taxon>Eukaryota</taxon>
        <taxon>Metazoa</taxon>
        <taxon>Chordata</taxon>
        <taxon>Craniata</taxon>
        <taxon>Vertebrata</taxon>
        <taxon>Euteleostomi</taxon>
        <taxon>Mammalia</taxon>
        <taxon>Eutheria</taxon>
        <taxon>Laurasiatheria</taxon>
        <taxon>Chiroptera</taxon>
        <taxon>Yangochiroptera</taxon>
        <taxon>Vespertilionidae</taxon>
        <taxon>Cnephaeus</taxon>
    </lineage>
</organism>
<keyword evidence="5" id="KW-1003">Cell membrane</keyword>
<dbReference type="GO" id="GO:0061817">
    <property type="term" value="P:endoplasmic reticulum-plasma membrane tethering"/>
    <property type="evidence" value="ECO:0007669"/>
    <property type="project" value="InterPro"/>
</dbReference>
<comment type="caution">
    <text evidence="24">The sequence shown here is derived from an EMBL/GenBank/DDBJ whole genome shotgun (WGS) entry which is preliminary data.</text>
</comment>
<keyword evidence="13" id="KW-0007">Acetylation</keyword>
<dbReference type="EMBL" id="JAULJE010000007">
    <property type="protein sequence ID" value="KAK1341038.1"/>
    <property type="molecule type" value="Genomic_DNA"/>
</dbReference>
<keyword evidence="4" id="KW-0813">Transport</keyword>
<evidence type="ECO:0000256" key="5">
    <source>
        <dbReference type="ARBA" id="ARBA00022475"/>
    </source>
</evidence>
<feature type="domain" description="SMP-LTD" evidence="23">
    <location>
        <begin position="161"/>
        <end position="339"/>
    </location>
</feature>
<comment type="function">
    <text evidence="18">Binds calcium (via the C2 domains) and translocates to sites of contact between the endoplasmic reticulum and the cell membrane in response to increased cytosolic calcium levels. Helps tether the endoplasmic reticulum to the cell membrane and promotes the formation of appositions between the endoplasmic reticulum and the cell membrane. Acts as an inhibitor of ADGRD1 G-protein-coupled receptor activity in absence of cytosolic calcium. Binds glycerophospholipids in a barrel-like domain and may play a role in cellular lipid transport.</text>
</comment>
<feature type="domain" description="C2" evidence="22">
    <location>
        <begin position="480"/>
        <end position="613"/>
    </location>
</feature>
<dbReference type="InterPro" id="IPR051634">
    <property type="entry name" value="Extended_Synaptotagmin"/>
</dbReference>
<reference evidence="24" key="1">
    <citation type="submission" date="2023-06" db="EMBL/GenBank/DDBJ databases">
        <title>Reference genome for the Northern bat (Eptesicus nilssonii), a most northern bat species.</title>
        <authorList>
            <person name="Laine V.N."/>
            <person name="Pulliainen A.T."/>
            <person name="Lilley T.M."/>
        </authorList>
    </citation>
    <scope>NUCLEOTIDE SEQUENCE</scope>
    <source>
        <strain evidence="24">BLF_Eptnil</strain>
        <tissue evidence="24">Kidney</tissue>
    </source>
</reference>
<dbReference type="Proteomes" id="UP001177744">
    <property type="component" value="Unassembled WGS sequence"/>
</dbReference>
<keyword evidence="8" id="KW-0479">Metal-binding</keyword>
<dbReference type="Pfam" id="PF00168">
    <property type="entry name" value="C2"/>
    <property type="match status" value="5"/>
</dbReference>
<accession>A0AA40LR86</accession>
<dbReference type="PROSITE" id="PS51847">
    <property type="entry name" value="SMP"/>
    <property type="match status" value="1"/>
</dbReference>
<evidence type="ECO:0000256" key="10">
    <source>
        <dbReference type="ARBA" id="ARBA00022824"/>
    </source>
</evidence>
<feature type="compositionally biased region" description="Pro residues" evidence="20">
    <location>
        <begin position="38"/>
        <end position="57"/>
    </location>
</feature>
<dbReference type="InterPro" id="IPR039010">
    <property type="entry name" value="Synaptotagmin_SMP"/>
</dbReference>
<feature type="region of interest" description="Disordered" evidence="20">
    <location>
        <begin position="1"/>
        <end position="73"/>
    </location>
</feature>
<dbReference type="CDD" id="cd21679">
    <property type="entry name" value="SMP_ESyt1"/>
    <property type="match status" value="1"/>
</dbReference>
<dbReference type="CDD" id="cd08391">
    <property type="entry name" value="C2A_C2C_Synaptotagmin_like"/>
    <property type="match status" value="2"/>
</dbReference>
<evidence type="ECO:0000256" key="17">
    <source>
        <dbReference type="ARBA" id="ARBA00069842"/>
    </source>
</evidence>
<dbReference type="SMART" id="SM00239">
    <property type="entry name" value="C2"/>
    <property type="match status" value="5"/>
</dbReference>
<evidence type="ECO:0000256" key="14">
    <source>
        <dbReference type="ARBA" id="ARBA00023055"/>
    </source>
</evidence>
<keyword evidence="12 21" id="KW-1133">Transmembrane helix</keyword>
<gene>
    <name evidence="24" type="ORF">QTO34_017439</name>
</gene>
<keyword evidence="16 21" id="KW-0472">Membrane</keyword>
<dbReference type="InterPro" id="IPR035892">
    <property type="entry name" value="C2_domain_sf"/>
</dbReference>
<proteinExistence type="inferred from homology"/>
<evidence type="ECO:0000256" key="16">
    <source>
        <dbReference type="ARBA" id="ARBA00023136"/>
    </source>
</evidence>
<dbReference type="GO" id="GO:0005789">
    <property type="term" value="C:endoplasmic reticulum membrane"/>
    <property type="evidence" value="ECO:0007669"/>
    <property type="project" value="UniProtKB-SubCell"/>
</dbReference>
<evidence type="ECO:0000256" key="18">
    <source>
        <dbReference type="ARBA" id="ARBA00093357"/>
    </source>
</evidence>
<feature type="region of interest" description="Disordered" evidence="20">
    <location>
        <begin position="651"/>
        <end position="683"/>
    </location>
</feature>
<evidence type="ECO:0000259" key="23">
    <source>
        <dbReference type="PROSITE" id="PS51847"/>
    </source>
</evidence>
<evidence type="ECO:0000256" key="19">
    <source>
        <dbReference type="ARBA" id="ARBA00093580"/>
    </source>
</evidence>
<feature type="domain" description="C2" evidence="22">
    <location>
        <begin position="959"/>
        <end position="1081"/>
    </location>
</feature>
<evidence type="ECO:0000256" key="15">
    <source>
        <dbReference type="ARBA" id="ARBA00023121"/>
    </source>
</evidence>
<evidence type="ECO:0000256" key="13">
    <source>
        <dbReference type="ARBA" id="ARBA00022990"/>
    </source>
</evidence>
<evidence type="ECO:0000256" key="20">
    <source>
        <dbReference type="SAM" id="MobiDB-lite"/>
    </source>
</evidence>
<evidence type="ECO:0000259" key="22">
    <source>
        <dbReference type="PROSITE" id="PS50004"/>
    </source>
</evidence>
<evidence type="ECO:0000256" key="9">
    <source>
        <dbReference type="ARBA" id="ARBA00022737"/>
    </source>
</evidence>
<evidence type="ECO:0000256" key="4">
    <source>
        <dbReference type="ARBA" id="ARBA00022448"/>
    </source>
</evidence>
<dbReference type="CDD" id="cd04050">
    <property type="entry name" value="C2B_Synaptotagmin-like"/>
    <property type="match status" value="1"/>
</dbReference>
<dbReference type="GO" id="GO:0006869">
    <property type="term" value="P:lipid transport"/>
    <property type="evidence" value="ECO:0007669"/>
    <property type="project" value="UniProtKB-KW"/>
</dbReference>
<evidence type="ECO:0000256" key="6">
    <source>
        <dbReference type="ARBA" id="ARBA00022553"/>
    </source>
</evidence>
<dbReference type="GO" id="GO:0005509">
    <property type="term" value="F:calcium ion binding"/>
    <property type="evidence" value="ECO:0007669"/>
    <property type="project" value="TreeGrafter"/>
</dbReference>
<dbReference type="InterPro" id="IPR000008">
    <property type="entry name" value="C2_dom"/>
</dbReference>
<dbReference type="GO" id="GO:0008429">
    <property type="term" value="F:phosphatidylethanolamine binding"/>
    <property type="evidence" value="ECO:0007669"/>
    <property type="project" value="TreeGrafter"/>
</dbReference>
<evidence type="ECO:0000256" key="2">
    <source>
        <dbReference type="ARBA" id="ARBA00004477"/>
    </source>
</evidence>
<keyword evidence="7 21" id="KW-0812">Transmembrane</keyword>
<dbReference type="InterPro" id="IPR031468">
    <property type="entry name" value="SMP_LBD"/>
</dbReference>
<dbReference type="PROSITE" id="PS50004">
    <property type="entry name" value="C2"/>
    <property type="match status" value="5"/>
</dbReference>
<dbReference type="AlphaFoldDB" id="A0AA40LR86"/>
<dbReference type="GO" id="GO:0035091">
    <property type="term" value="F:phosphatidylinositol binding"/>
    <property type="evidence" value="ECO:0007669"/>
    <property type="project" value="TreeGrafter"/>
</dbReference>
<feature type="domain" description="C2" evidence="22">
    <location>
        <begin position="669"/>
        <end position="791"/>
    </location>
</feature>
<dbReference type="GO" id="GO:0031210">
    <property type="term" value="F:phosphatidylcholine binding"/>
    <property type="evidence" value="ECO:0007669"/>
    <property type="project" value="TreeGrafter"/>
</dbReference>
<dbReference type="SUPFAM" id="SSF49562">
    <property type="entry name" value="C2 domain (Calcium/lipid-binding domain, CaLB)"/>
    <property type="match status" value="5"/>
</dbReference>
<evidence type="ECO:0000256" key="7">
    <source>
        <dbReference type="ARBA" id="ARBA00022692"/>
    </source>
</evidence>
<keyword evidence="10" id="KW-0256">Endoplasmic reticulum</keyword>
<dbReference type="GO" id="GO:0005544">
    <property type="term" value="F:calcium-dependent phospholipid binding"/>
    <property type="evidence" value="ECO:0007669"/>
    <property type="project" value="TreeGrafter"/>
</dbReference>
<evidence type="ECO:0000313" key="24">
    <source>
        <dbReference type="EMBL" id="KAK1341038.1"/>
    </source>
</evidence>
<evidence type="ECO:0000256" key="21">
    <source>
        <dbReference type="SAM" id="Phobius"/>
    </source>
</evidence>
<dbReference type="FunFam" id="2.60.40.150:FF:000120">
    <property type="entry name" value="extended synaptotagmin-1 isoform X1"/>
    <property type="match status" value="1"/>
</dbReference>
<dbReference type="FunFam" id="2.60.40.150:FF:000106">
    <property type="entry name" value="extended synaptotagmin-1 isoform X1"/>
    <property type="match status" value="1"/>
</dbReference>
<feature type="domain" description="C2" evidence="22">
    <location>
        <begin position="817"/>
        <end position="947"/>
    </location>
</feature>
<evidence type="ECO:0000256" key="1">
    <source>
        <dbReference type="ARBA" id="ARBA00004202"/>
    </source>
</evidence>
<dbReference type="FunFam" id="2.60.40.150:FF:000025">
    <property type="entry name" value="Extended synaptotagmin 2"/>
    <property type="match status" value="1"/>
</dbReference>
<dbReference type="InterPro" id="IPR037752">
    <property type="entry name" value="C2C_KIAA1228"/>
</dbReference>
<protein>
    <recommendedName>
        <fullName evidence="17">Extended synaptotagmin-1</fullName>
    </recommendedName>
</protein>
<dbReference type="PRINTS" id="PR00360">
    <property type="entry name" value="C2DOMAIN"/>
</dbReference>
<dbReference type="CDD" id="cd04030">
    <property type="entry name" value="C2C_KIAA1228"/>
    <property type="match status" value="1"/>
</dbReference>
<name>A0AA40LR86_CNENI</name>
<dbReference type="FunFam" id="2.60.40.150:FF:000139">
    <property type="entry name" value="extended synaptotagmin-1 isoform X1"/>
    <property type="match status" value="1"/>
</dbReference>
<comment type="similarity">
    <text evidence="3">Belongs to the extended synaptotagmin family.</text>
</comment>
<dbReference type="PANTHER" id="PTHR45761:SF3">
    <property type="entry name" value="EXTENDED SYNAPTOTAGMIN-1"/>
    <property type="match status" value="1"/>
</dbReference>
<feature type="compositionally biased region" description="Low complexity" evidence="20">
    <location>
        <begin position="60"/>
        <end position="73"/>
    </location>
</feature>
<evidence type="ECO:0000256" key="3">
    <source>
        <dbReference type="ARBA" id="ARBA00005867"/>
    </source>
</evidence>
<keyword evidence="25" id="KW-1185">Reference proteome</keyword>
<keyword evidence="9" id="KW-0677">Repeat</keyword>
<dbReference type="Pfam" id="PF17047">
    <property type="entry name" value="SMP_LBD"/>
    <property type="match status" value="1"/>
</dbReference>
<comment type="subcellular location">
    <subcellularLocation>
        <location evidence="1">Cell membrane</location>
        <topology evidence="1">Peripheral membrane protein</topology>
    </subcellularLocation>
    <subcellularLocation>
        <location evidence="2">Endoplasmic reticulum membrane</location>
        <topology evidence="2">Multi-pass membrane protein</topology>
    </subcellularLocation>
</comment>
<keyword evidence="14" id="KW-0445">Lipid transport</keyword>
<feature type="compositionally biased region" description="Basic residues" evidence="20">
    <location>
        <begin position="21"/>
        <end position="37"/>
    </location>
</feature>
<evidence type="ECO:0000256" key="12">
    <source>
        <dbReference type="ARBA" id="ARBA00022989"/>
    </source>
</evidence>
<dbReference type="InterPro" id="IPR037733">
    <property type="entry name" value="Ext_Synaptotagmin_C2A"/>
</dbReference>
<dbReference type="GO" id="GO:0005886">
    <property type="term" value="C:plasma membrane"/>
    <property type="evidence" value="ECO:0007669"/>
    <property type="project" value="UniProtKB-SubCell"/>
</dbReference>
<evidence type="ECO:0000313" key="25">
    <source>
        <dbReference type="Proteomes" id="UP001177744"/>
    </source>
</evidence>
<dbReference type="Gene3D" id="2.60.40.150">
    <property type="entry name" value="C2 domain"/>
    <property type="match status" value="5"/>
</dbReference>
<keyword evidence="11" id="KW-0106">Calcium</keyword>
<evidence type="ECO:0000256" key="8">
    <source>
        <dbReference type="ARBA" id="ARBA00022723"/>
    </source>
</evidence>
<evidence type="ECO:0000256" key="11">
    <source>
        <dbReference type="ARBA" id="ARBA00022837"/>
    </source>
</evidence>
<keyword evidence="6" id="KW-0597">Phosphoprotein</keyword>
<feature type="transmembrane region" description="Helical" evidence="21">
    <location>
        <begin position="94"/>
        <end position="117"/>
    </location>
</feature>
<keyword evidence="15" id="KW-0446">Lipid-binding</keyword>
<feature type="domain" description="C2" evidence="22">
    <location>
        <begin position="338"/>
        <end position="459"/>
    </location>
</feature>
<comment type="subunit">
    <text evidence="19">Interacts with ESYT2 and ESYT3. Interacts with ADGRD1; inhibiting the G-protein-coupled receptor activity of ADGRD1. Interaction with ADGRD1 is abolished when cytosolic calcium increases, relieving ADGRD1 G-protein-coupled receptor activity. Interacts (phosphorylated form) with SLC2A4.</text>
</comment>